<dbReference type="AlphaFoldDB" id="A0A2H1FER0"/>
<name>A0A2H1FER0_9ARCH</name>
<accession>A0A2H1FER0</accession>
<sequence length="51" mass="5909">MNHVSIEAFQDSALFYEISFRIFCTKLDLQKIPVLVIILGQSLQKINLIEQ</sequence>
<evidence type="ECO:0000313" key="1">
    <source>
        <dbReference type="EMBL" id="SMH71231.1"/>
    </source>
</evidence>
<proteinExistence type="predicted"/>
<gene>
    <name evidence="1" type="ORF">NCS_11038</name>
</gene>
<organism evidence="1 2">
    <name type="scientific">Candidatus Nitrosotalea okcheonensis</name>
    <dbReference type="NCBI Taxonomy" id="1903276"/>
    <lineage>
        <taxon>Archaea</taxon>
        <taxon>Nitrososphaerota</taxon>
        <taxon>Nitrososphaeria</taxon>
        <taxon>Nitrosotaleales</taxon>
        <taxon>Nitrosotaleaceae</taxon>
        <taxon>Nitrosotalea</taxon>
    </lineage>
</organism>
<evidence type="ECO:0000313" key="2">
    <source>
        <dbReference type="Proteomes" id="UP000230607"/>
    </source>
</evidence>
<protein>
    <submittedName>
        <fullName evidence="1">Uncharacterized protein</fullName>
    </submittedName>
</protein>
<dbReference type="Proteomes" id="UP000230607">
    <property type="component" value="Chromosome 1"/>
</dbReference>
<reference evidence="2" key="1">
    <citation type="submission" date="2017-03" db="EMBL/GenBank/DDBJ databases">
        <authorList>
            <person name="Herbold C."/>
        </authorList>
    </citation>
    <scope>NUCLEOTIDE SEQUENCE [LARGE SCALE GENOMIC DNA]</scope>
</reference>
<keyword evidence="2" id="KW-1185">Reference proteome</keyword>
<dbReference type="EMBL" id="LT841358">
    <property type="protein sequence ID" value="SMH71231.1"/>
    <property type="molecule type" value="Genomic_DNA"/>
</dbReference>